<proteinExistence type="predicted"/>
<evidence type="ECO:0000313" key="1">
    <source>
        <dbReference type="EMBL" id="PJL34278.1"/>
    </source>
</evidence>
<dbReference type="Proteomes" id="UP000230167">
    <property type="component" value="Unassembled WGS sequence"/>
</dbReference>
<sequence length="467" mass="52227">MHHALQEVRRASHQFGARLPAIRADFVRDTRSLSQALDSIWNLEGDRMLRLKGERIKPLQSGSAWKNLLGHGEAKRTAQAEALARRYAGAATRNDLIALRDRVMADDAVAIQKCLDEDDRMLGRAVRQAMIFADPPERRHRPDQACVPLMPDIGESPHSMAEGPGQSSPPAVQGCLELLCHHVSDAHQHWSSIRQRELTVERDNAHAALRELDRKERVQHRAPLVAALVPQDKERRSSRVNRLQADLQQRLDGESFAMVWASRRGREAVQGMCRGLCSRTRALTIKEQIVRTQGRDTFRHDEGRIRAGINLMLYAEMLHPGTVNEIAEINRELALIRYSQGVEPETTYYQATCTTEELERLGTMIATGAPVRPQAFFSTAPSVEDAGNSTAVEGAGSQAVWFRISGFSGMSLHSRYVDDRVRGEKIYTHRCLFTVASVISHDGRYVVGLQEVPASPQQLLRAAPLIL</sequence>
<organism evidence="1 2">
    <name type="scientific">Stenotrophomonas maltophilia</name>
    <name type="common">Pseudomonas maltophilia</name>
    <name type="synonym">Xanthomonas maltophilia</name>
    <dbReference type="NCBI Taxonomy" id="40324"/>
    <lineage>
        <taxon>Bacteria</taxon>
        <taxon>Pseudomonadati</taxon>
        <taxon>Pseudomonadota</taxon>
        <taxon>Gammaproteobacteria</taxon>
        <taxon>Lysobacterales</taxon>
        <taxon>Lysobacteraceae</taxon>
        <taxon>Stenotrophomonas</taxon>
        <taxon>Stenotrophomonas maltophilia group</taxon>
    </lineage>
</organism>
<dbReference type="AlphaFoldDB" id="A0A2J0UHE2"/>
<comment type="caution">
    <text evidence="1">The sequence shown here is derived from an EMBL/GenBank/DDBJ whole genome shotgun (WGS) entry which is preliminary data.</text>
</comment>
<gene>
    <name evidence="1" type="ORF">B9Y64_04160</name>
</gene>
<evidence type="ECO:0000313" key="2">
    <source>
        <dbReference type="Proteomes" id="UP000230167"/>
    </source>
</evidence>
<protein>
    <submittedName>
        <fullName evidence="1">Uncharacterized protein</fullName>
    </submittedName>
</protein>
<accession>A0A2J0UHE2</accession>
<reference evidence="1 2" key="1">
    <citation type="journal article" date="2017" name="Front. Microbiol.">
        <title>Double-Face Meets the Bacterial World: The Opportunistic Pathogen Stenotrophomonas maltophilia.</title>
        <authorList>
            <person name="Lira F."/>
            <person name="Berg G."/>
            <person name="Martinez J.L."/>
        </authorList>
    </citation>
    <scope>NUCLEOTIDE SEQUENCE [LARGE SCALE GENOMIC DNA]</scope>
    <source>
        <strain evidence="1 2">EA1</strain>
    </source>
</reference>
<name>A0A2J0UHE2_STEMA</name>
<dbReference type="EMBL" id="NEQV01000001">
    <property type="protein sequence ID" value="PJL34278.1"/>
    <property type="molecule type" value="Genomic_DNA"/>
</dbReference>